<dbReference type="SUPFAM" id="SSF57701">
    <property type="entry name" value="Zn2/Cys6 DNA-binding domain"/>
    <property type="match status" value="1"/>
</dbReference>
<evidence type="ECO:0000313" key="4">
    <source>
        <dbReference type="EMBL" id="ROV89929.1"/>
    </source>
</evidence>
<feature type="compositionally biased region" description="Polar residues" evidence="2">
    <location>
        <begin position="67"/>
        <end position="78"/>
    </location>
</feature>
<evidence type="ECO:0000313" key="5">
    <source>
        <dbReference type="Proteomes" id="UP000284375"/>
    </source>
</evidence>
<feature type="region of interest" description="Disordered" evidence="2">
    <location>
        <begin position="1"/>
        <end position="78"/>
    </location>
</feature>
<dbReference type="PROSITE" id="PS50048">
    <property type="entry name" value="ZN2_CY6_FUNGAL_2"/>
    <property type="match status" value="1"/>
</dbReference>
<comment type="caution">
    <text evidence="4">The sequence shown here is derived from an EMBL/GenBank/DDBJ whole genome shotgun (WGS) entry which is preliminary data.</text>
</comment>
<dbReference type="AlphaFoldDB" id="A0A423VG56"/>
<name>A0A423VG56_CYTCH</name>
<evidence type="ECO:0000259" key="3">
    <source>
        <dbReference type="PROSITE" id="PS50048"/>
    </source>
</evidence>
<gene>
    <name evidence="4" type="ORF">VSDG_08212</name>
</gene>
<feature type="compositionally biased region" description="Low complexity" evidence="2">
    <location>
        <begin position="328"/>
        <end position="337"/>
    </location>
</feature>
<sequence length="788" mass="87160">MRRRACMRSHRTPSRNPRGREGTGVAGPLEGSEKDLRRPGSTGPRGWAAADHRPSAATYEEADSPVPGTTPSPLTAPNSLPPMASVVFSVTSSLSGFSSMEDDVDSCGGFDSSDNGSAILTHQDIVSSNGLDSPSISIDSYGSWNIVRTDAEKQTMYQTPPPPLQLDANASFPPLAEAPPFGDAEAQQPMEYSNHQGNACFDLMSASLDAQQRNPQDNYVIEAHTQGHAFGSMTEEFLLNGHNVFDYSFHPNMYLFNAPINAMDLQSQSLPYHMPSSIELSPEMTPGSLQLMRESKTGRAAIRARGTKRKGRDAAAKARRPRKRKSPSPRLSSSDPEPGGEGPAFEFCNMHPDNWGKGGFDGMSALSRSSHKGRKGALSEDTRANALAVRKTGACFCCHVRKVRCDQQRPCKNCLKFCHQVPLDICWQFEDFTKALFPTFIRKHFGKEEMNKFVSDNVQSFTLNGVEQPCTVILSSGPVLVSKLVVRAGFFTAKTSTSDVLQHWTQISGGAGADHVRLERISATPIGLEMDSSKSNELRRKVEAYVHNIVQEPAYARELTASMRKSSLPRRMLQIVQRYSQQSSSSNSSIVKRALSIYTMHYILTRHLTLTQQSIEELRRINPVRATGSCMTPRLLNRQIKAVVDDLARDGVKALFEEFSRRLKKKSREEWAPCLAAFLVLCMLMEAMEAAADVFATSENEVGMLKNPPAAFERAHALKTNKRIEDGPFKQFAFQFHQIYQTHSKDASTKSFNPLADDSLDEAGDLSCSMALEMVHCLRDMLRTDRES</sequence>
<keyword evidence="5" id="KW-1185">Reference proteome</keyword>
<dbReference type="InterPro" id="IPR052973">
    <property type="entry name" value="Fungal_sec-metab_reg_TF"/>
</dbReference>
<dbReference type="GO" id="GO:0008270">
    <property type="term" value="F:zinc ion binding"/>
    <property type="evidence" value="ECO:0007669"/>
    <property type="project" value="InterPro"/>
</dbReference>
<dbReference type="PANTHER" id="PTHR35392">
    <property type="entry name" value="ZN(II)2CYS6 TRANSCRIPTION FACTOR (EUROFUNG)-RELATED-RELATED"/>
    <property type="match status" value="1"/>
</dbReference>
<feature type="compositionally biased region" description="Basic residues" evidence="2">
    <location>
        <begin position="1"/>
        <end position="13"/>
    </location>
</feature>
<dbReference type="InterPro" id="IPR036864">
    <property type="entry name" value="Zn2-C6_fun-type_DNA-bd_sf"/>
</dbReference>
<reference evidence="4 5" key="1">
    <citation type="submission" date="2015-09" db="EMBL/GenBank/DDBJ databases">
        <title>Host preference determinants of Valsa canker pathogens revealed by comparative genomics.</title>
        <authorList>
            <person name="Yin Z."/>
            <person name="Huang L."/>
        </authorList>
    </citation>
    <scope>NUCLEOTIDE SEQUENCE [LARGE SCALE GENOMIC DNA]</scope>
    <source>
        <strain evidence="4 5">YSFL</strain>
    </source>
</reference>
<dbReference type="CDD" id="cd00067">
    <property type="entry name" value="GAL4"/>
    <property type="match status" value="1"/>
</dbReference>
<dbReference type="GO" id="GO:0000981">
    <property type="term" value="F:DNA-binding transcription factor activity, RNA polymerase II-specific"/>
    <property type="evidence" value="ECO:0007669"/>
    <property type="project" value="InterPro"/>
</dbReference>
<feature type="domain" description="Zn(2)-C6 fungal-type" evidence="3">
    <location>
        <begin position="394"/>
        <end position="426"/>
    </location>
</feature>
<protein>
    <recommendedName>
        <fullName evidence="3">Zn(2)-C6 fungal-type domain-containing protein</fullName>
    </recommendedName>
</protein>
<dbReference type="EMBL" id="LJZO01000054">
    <property type="protein sequence ID" value="ROV89929.1"/>
    <property type="molecule type" value="Genomic_DNA"/>
</dbReference>
<proteinExistence type="predicted"/>
<dbReference type="PANTHER" id="PTHR35392:SF5">
    <property type="entry name" value="ZN(2)-C6 FUNGAL-TYPE DOMAIN-CONTAINING PROTEIN"/>
    <property type="match status" value="1"/>
</dbReference>
<dbReference type="OrthoDB" id="4226666at2759"/>
<keyword evidence="1" id="KW-0539">Nucleus</keyword>
<feature type="compositionally biased region" description="Basic residues" evidence="2">
    <location>
        <begin position="305"/>
        <end position="327"/>
    </location>
</feature>
<dbReference type="Proteomes" id="UP000284375">
    <property type="component" value="Unassembled WGS sequence"/>
</dbReference>
<organism evidence="4 5">
    <name type="scientific">Cytospora chrysosperma</name>
    <name type="common">Cytospora canker fungus</name>
    <name type="synonym">Sphaeria chrysosperma</name>
    <dbReference type="NCBI Taxonomy" id="252740"/>
    <lineage>
        <taxon>Eukaryota</taxon>
        <taxon>Fungi</taxon>
        <taxon>Dikarya</taxon>
        <taxon>Ascomycota</taxon>
        <taxon>Pezizomycotina</taxon>
        <taxon>Sordariomycetes</taxon>
        <taxon>Sordariomycetidae</taxon>
        <taxon>Diaporthales</taxon>
        <taxon>Cytosporaceae</taxon>
        <taxon>Cytospora</taxon>
    </lineage>
</organism>
<accession>A0A423VG56</accession>
<feature type="region of interest" description="Disordered" evidence="2">
    <location>
        <begin position="296"/>
        <end position="346"/>
    </location>
</feature>
<dbReference type="InterPro" id="IPR001138">
    <property type="entry name" value="Zn2Cys6_DnaBD"/>
</dbReference>
<dbReference type="STRING" id="252740.A0A423VG56"/>
<evidence type="ECO:0000256" key="2">
    <source>
        <dbReference type="SAM" id="MobiDB-lite"/>
    </source>
</evidence>
<evidence type="ECO:0000256" key="1">
    <source>
        <dbReference type="ARBA" id="ARBA00023242"/>
    </source>
</evidence>